<evidence type="ECO:0000313" key="7">
    <source>
        <dbReference type="Proteomes" id="UP001302257"/>
    </source>
</evidence>
<reference evidence="6 7" key="1">
    <citation type="submission" date="2023-08" db="EMBL/GenBank/DDBJ databases">
        <title>Rhodoferax potami sp. nov. and Rhodoferax mekongensis sp. nov., isolated from the Mekong River in Thailand.</title>
        <authorList>
            <person name="Kitikhun S."/>
            <person name="Charoenyingcharoen P."/>
            <person name="Siriarchawattana P."/>
            <person name="Likhitrattanapisal S."/>
            <person name="Nilsakha T."/>
            <person name="Chanpet A."/>
            <person name="Rattanawaree P."/>
            <person name="Ingsriswang S."/>
        </authorList>
    </citation>
    <scope>NUCLEOTIDE SEQUENCE [LARGE SCALE GENOMIC DNA]</scope>
    <source>
        <strain evidence="6 7">TBRC 17307</strain>
    </source>
</reference>
<keyword evidence="3 5" id="KW-0378">Hydrolase</keyword>
<feature type="site" description="Important for substrate specificity" evidence="5">
    <location>
        <position position="159"/>
    </location>
</feature>
<evidence type="ECO:0000256" key="1">
    <source>
        <dbReference type="ARBA" id="ARBA00004496"/>
    </source>
</evidence>
<dbReference type="HAMAP" id="MF_00528">
    <property type="entry name" value="Maf"/>
    <property type="match status" value="1"/>
</dbReference>
<comment type="catalytic activity">
    <reaction evidence="5">
        <text>N(7)-methyl-GTP + H2O = N(7)-methyl-GMP + diphosphate + H(+)</text>
        <dbReference type="Rhea" id="RHEA:58744"/>
        <dbReference type="ChEBI" id="CHEBI:15377"/>
        <dbReference type="ChEBI" id="CHEBI:15378"/>
        <dbReference type="ChEBI" id="CHEBI:33019"/>
        <dbReference type="ChEBI" id="CHEBI:58285"/>
        <dbReference type="ChEBI" id="CHEBI:87133"/>
    </reaction>
</comment>
<dbReference type="RefSeq" id="WP_313869208.1">
    <property type="nucleotide sequence ID" value="NZ_CP132507.1"/>
</dbReference>
<proteinExistence type="inferred from homology"/>
<sequence>MQSTPQRKLVLGSTSVYRRELLERIRLPFSVAAPHVDETPQPGETPVALARRLALAKARAVAEVHPDCIVIGSDQVADLHGQPLGKPGTHERAIAQLQAMRGQTVIFQTAVAVVCLATGFVQEDLAAVKVQFRDLSDTEIEHYLQAEKPYDCAGSAKSEGLGISLLDAIDNDDPTALVGLPLIRTCRMLRAAGLDLLSTGA</sequence>
<comment type="caution">
    <text evidence="5">Lacks conserved residue(s) required for the propagation of feature annotation.</text>
</comment>
<dbReference type="Proteomes" id="UP001302257">
    <property type="component" value="Chromosome"/>
</dbReference>
<dbReference type="SUPFAM" id="SSF52972">
    <property type="entry name" value="ITPase-like"/>
    <property type="match status" value="1"/>
</dbReference>
<dbReference type="NCBIfam" id="TIGR00172">
    <property type="entry name" value="maf"/>
    <property type="match status" value="1"/>
</dbReference>
<dbReference type="PIRSF" id="PIRSF006305">
    <property type="entry name" value="Maf"/>
    <property type="match status" value="1"/>
</dbReference>
<dbReference type="InterPro" id="IPR003697">
    <property type="entry name" value="Maf-like"/>
</dbReference>
<feature type="active site" description="Proton acceptor" evidence="5">
    <location>
        <position position="74"/>
    </location>
</feature>
<evidence type="ECO:0000256" key="3">
    <source>
        <dbReference type="ARBA" id="ARBA00022801"/>
    </source>
</evidence>
<dbReference type="EMBL" id="CP132507">
    <property type="protein sequence ID" value="WNO06511.1"/>
    <property type="molecule type" value="Genomic_DNA"/>
</dbReference>
<gene>
    <name evidence="6" type="ORF">RAN89_08815</name>
</gene>
<comment type="cofactor">
    <cofactor evidence="5">
        <name>a divalent metal cation</name>
        <dbReference type="ChEBI" id="CHEBI:60240"/>
    </cofactor>
</comment>
<dbReference type="EC" id="3.6.1.-" evidence="5"/>
<accession>A0ABZ0B553</accession>
<keyword evidence="2 5" id="KW-0963">Cytoplasm</keyword>
<keyword evidence="4 5" id="KW-0546">Nucleotide metabolism</keyword>
<evidence type="ECO:0000256" key="2">
    <source>
        <dbReference type="ARBA" id="ARBA00022490"/>
    </source>
</evidence>
<dbReference type="Gene3D" id="3.90.950.10">
    <property type="match status" value="1"/>
</dbReference>
<protein>
    <recommendedName>
        <fullName evidence="5">7-methyl-GTP pyrophosphatase</fullName>
        <shortName evidence="5">m(7)GTP pyrophosphatase</shortName>
        <ecNumber evidence="5">3.6.1.-</ecNumber>
    </recommendedName>
</protein>
<evidence type="ECO:0000256" key="5">
    <source>
        <dbReference type="HAMAP-Rule" id="MF_00528"/>
    </source>
</evidence>
<organism evidence="6 7">
    <name type="scientific">Rhodoferax mekongensis</name>
    <dbReference type="NCBI Taxonomy" id="3068341"/>
    <lineage>
        <taxon>Bacteria</taxon>
        <taxon>Pseudomonadati</taxon>
        <taxon>Pseudomonadota</taxon>
        <taxon>Betaproteobacteria</taxon>
        <taxon>Burkholderiales</taxon>
        <taxon>Comamonadaceae</taxon>
        <taxon>Rhodoferax</taxon>
    </lineage>
</organism>
<comment type="similarity">
    <text evidence="5">Belongs to the Maf family. YceF subfamily.</text>
</comment>
<comment type="subcellular location">
    <subcellularLocation>
        <location evidence="1 5">Cytoplasm</location>
    </subcellularLocation>
</comment>
<comment type="function">
    <text evidence="5">Nucleoside triphosphate pyrophosphatase that hydrolyzes 7-methyl-GTP (m(7)GTP). May have a dual role in cell division arrest and in preventing the incorporation of modified nucleotides into cellular nucleic acids.</text>
</comment>
<feature type="site" description="Important for substrate specificity" evidence="5">
    <location>
        <position position="17"/>
    </location>
</feature>
<evidence type="ECO:0000256" key="4">
    <source>
        <dbReference type="ARBA" id="ARBA00023080"/>
    </source>
</evidence>
<dbReference type="PANTHER" id="PTHR43213:SF10">
    <property type="entry name" value="7-METHYL-GTP PYROPHOSPHATASE"/>
    <property type="match status" value="1"/>
</dbReference>
<evidence type="ECO:0000313" key="6">
    <source>
        <dbReference type="EMBL" id="WNO06511.1"/>
    </source>
</evidence>
<dbReference type="PANTHER" id="PTHR43213">
    <property type="entry name" value="BIFUNCTIONAL DTTP/UTP PYROPHOSPHATASE/METHYLTRANSFERASE PROTEIN-RELATED"/>
    <property type="match status" value="1"/>
</dbReference>
<dbReference type="Pfam" id="PF02545">
    <property type="entry name" value="Maf"/>
    <property type="match status" value="1"/>
</dbReference>
<dbReference type="InterPro" id="IPR029001">
    <property type="entry name" value="ITPase-like_fam"/>
</dbReference>
<keyword evidence="7" id="KW-1185">Reference proteome</keyword>
<feature type="site" description="Important for substrate specificity" evidence="5">
    <location>
        <position position="75"/>
    </location>
</feature>
<name>A0ABZ0B553_9BURK</name>
<dbReference type="CDD" id="cd00555">
    <property type="entry name" value="Maf"/>
    <property type="match status" value="1"/>
</dbReference>